<evidence type="ECO:0008006" key="7">
    <source>
        <dbReference type="Google" id="ProtNLM"/>
    </source>
</evidence>
<dbReference type="PANTHER" id="PTHR31306:SF8">
    <property type="entry name" value="GLYCOSYLTRANSFERASE FAMILY 34 PROTEIN"/>
    <property type="match status" value="1"/>
</dbReference>
<evidence type="ECO:0000313" key="5">
    <source>
        <dbReference type="EMBL" id="GMK56841.1"/>
    </source>
</evidence>
<keyword evidence="6" id="KW-1185">Reference proteome</keyword>
<dbReference type="PANTHER" id="PTHR31306">
    <property type="entry name" value="ALPHA-1,6-MANNOSYLTRANSFERASE MNN11-RELATED"/>
    <property type="match status" value="1"/>
</dbReference>
<reference evidence="5" key="1">
    <citation type="journal article" date="2023" name="BMC Genomics">
        <title>Chromosome-level genome assemblies of Cutaneotrichosporon spp. (Trichosporonales, Basidiomycota) reveal imbalanced evolution between nucleotide sequences and chromosome synteny.</title>
        <authorList>
            <person name="Kobayashi Y."/>
            <person name="Kayamori A."/>
            <person name="Aoki K."/>
            <person name="Shiwa Y."/>
            <person name="Matsutani M."/>
            <person name="Fujita N."/>
            <person name="Sugita T."/>
            <person name="Iwasaki W."/>
            <person name="Tanaka N."/>
            <person name="Takashima M."/>
        </authorList>
    </citation>
    <scope>NUCLEOTIDE SEQUENCE</scope>
    <source>
        <strain evidence="5">HIS016</strain>
    </source>
</reference>
<gene>
    <name evidence="5" type="ORF">CspeluHIS016_0306810</name>
</gene>
<evidence type="ECO:0000313" key="6">
    <source>
        <dbReference type="Proteomes" id="UP001222932"/>
    </source>
</evidence>
<proteinExistence type="inferred from homology"/>
<comment type="similarity">
    <text evidence="1">Belongs to the glycosyltransferase 34 family.</text>
</comment>
<evidence type="ECO:0000256" key="3">
    <source>
        <dbReference type="ARBA" id="ARBA00022679"/>
    </source>
</evidence>
<sequence>MRFRSRHLLALLIGAGVILLLFLTHPYYEEWHGFQAISASRRLLEHRAPVEKHPVLVVQHLPKGSLATASRASHALYCKAWGYRYSGDTGSYVEDGPRGCLNKQHVLLRVLERELRSSQPAEWIIYSDADSIVTDPAVPLHALLPPPSLDAHFLFGVDPNGVNAGVFAIRISPLALEFVQTVLDLAETNSNPVITDQHWVGVTLRRNEKFANAFAEMPRSWMNAYILDDVGAGTTSISGNDRAAWTPQWQVHLVNHFKRKYSWRPLVERALKVYELGVAAAGGKVESEGGSVSQAGEGRKKKENRPVGLDKLNQARWAQEVANQWWAEPRIGIMGINFLDEELMKVVDRHGTVQNP</sequence>
<dbReference type="GO" id="GO:0000139">
    <property type="term" value="C:Golgi membrane"/>
    <property type="evidence" value="ECO:0007669"/>
    <property type="project" value="TreeGrafter"/>
</dbReference>
<name>A0AAD3YBB6_9TREE</name>
<evidence type="ECO:0000256" key="2">
    <source>
        <dbReference type="ARBA" id="ARBA00022676"/>
    </source>
</evidence>
<keyword evidence="2" id="KW-0328">Glycosyltransferase</keyword>
<comment type="caution">
    <text evidence="5">The sequence shown here is derived from an EMBL/GenBank/DDBJ whole genome shotgun (WGS) entry which is preliminary data.</text>
</comment>
<organism evidence="5 6">
    <name type="scientific">Cutaneotrichosporon spelunceum</name>
    <dbReference type="NCBI Taxonomy" id="1672016"/>
    <lineage>
        <taxon>Eukaryota</taxon>
        <taxon>Fungi</taxon>
        <taxon>Dikarya</taxon>
        <taxon>Basidiomycota</taxon>
        <taxon>Agaricomycotina</taxon>
        <taxon>Tremellomycetes</taxon>
        <taxon>Trichosporonales</taxon>
        <taxon>Trichosporonaceae</taxon>
        <taxon>Cutaneotrichosporon</taxon>
    </lineage>
</organism>
<reference evidence="5" key="2">
    <citation type="submission" date="2023-06" db="EMBL/GenBank/DDBJ databases">
        <authorList>
            <person name="Kobayashi Y."/>
            <person name="Kayamori A."/>
            <person name="Aoki K."/>
            <person name="Shiwa Y."/>
            <person name="Fujita N."/>
            <person name="Sugita T."/>
            <person name="Iwasaki W."/>
            <person name="Tanaka N."/>
            <person name="Takashima M."/>
        </authorList>
    </citation>
    <scope>NUCLEOTIDE SEQUENCE</scope>
    <source>
        <strain evidence="5">HIS016</strain>
    </source>
</reference>
<protein>
    <recommendedName>
        <fullName evidence="7">Nucleotide-diphospho-sugar transferase</fullName>
    </recommendedName>
</protein>
<dbReference type="Gene3D" id="3.90.550.10">
    <property type="entry name" value="Spore Coat Polysaccharide Biosynthesis Protein SpsA, Chain A"/>
    <property type="match status" value="1"/>
</dbReference>
<evidence type="ECO:0000256" key="1">
    <source>
        <dbReference type="ARBA" id="ARBA00005664"/>
    </source>
</evidence>
<dbReference type="EMBL" id="BTCM01000003">
    <property type="protein sequence ID" value="GMK56841.1"/>
    <property type="molecule type" value="Genomic_DNA"/>
</dbReference>
<keyword evidence="3" id="KW-0808">Transferase</keyword>
<dbReference type="AlphaFoldDB" id="A0AAD3YBB6"/>
<feature type="region of interest" description="Disordered" evidence="4">
    <location>
        <begin position="285"/>
        <end position="307"/>
    </location>
</feature>
<accession>A0AAD3YBB6</accession>
<dbReference type="InterPro" id="IPR008630">
    <property type="entry name" value="Glyco_trans_34"/>
</dbReference>
<dbReference type="Proteomes" id="UP001222932">
    <property type="component" value="Unassembled WGS sequence"/>
</dbReference>
<dbReference type="GO" id="GO:0006487">
    <property type="term" value="P:protein N-linked glycosylation"/>
    <property type="evidence" value="ECO:0007669"/>
    <property type="project" value="TreeGrafter"/>
</dbReference>
<evidence type="ECO:0000256" key="4">
    <source>
        <dbReference type="SAM" id="MobiDB-lite"/>
    </source>
</evidence>
<dbReference type="InterPro" id="IPR029044">
    <property type="entry name" value="Nucleotide-diphossugar_trans"/>
</dbReference>
<dbReference type="GO" id="GO:0016757">
    <property type="term" value="F:glycosyltransferase activity"/>
    <property type="evidence" value="ECO:0007669"/>
    <property type="project" value="UniProtKB-KW"/>
</dbReference>